<dbReference type="InterPro" id="IPR001370">
    <property type="entry name" value="BIR_rpt"/>
</dbReference>
<dbReference type="PROSITE" id="PS50143">
    <property type="entry name" value="BIR_REPEAT_2"/>
    <property type="match status" value="1"/>
</dbReference>
<comment type="caution">
    <text evidence="2">The sequence shown here is derived from an EMBL/GenBank/DDBJ whole genome shotgun (WGS) entry which is preliminary data.</text>
</comment>
<proteinExistence type="predicted"/>
<dbReference type="PANTHER" id="PTHR10044">
    <property type="entry name" value="INHIBITOR OF APOPTOSIS"/>
    <property type="match status" value="1"/>
</dbReference>
<dbReference type="CDD" id="cd00022">
    <property type="entry name" value="BIR"/>
    <property type="match status" value="1"/>
</dbReference>
<keyword evidence="3" id="KW-1185">Reference proteome</keyword>
<gene>
    <name evidence="2" type="ORF">CLODIP_2_CD14637</name>
</gene>
<evidence type="ECO:0000313" key="2">
    <source>
        <dbReference type="EMBL" id="CAB3387124.1"/>
    </source>
</evidence>
<organism evidence="2 3">
    <name type="scientific">Cloeon dipterum</name>
    <dbReference type="NCBI Taxonomy" id="197152"/>
    <lineage>
        <taxon>Eukaryota</taxon>
        <taxon>Metazoa</taxon>
        <taxon>Ecdysozoa</taxon>
        <taxon>Arthropoda</taxon>
        <taxon>Hexapoda</taxon>
        <taxon>Insecta</taxon>
        <taxon>Pterygota</taxon>
        <taxon>Palaeoptera</taxon>
        <taxon>Ephemeroptera</taxon>
        <taxon>Pisciforma</taxon>
        <taxon>Baetidae</taxon>
        <taxon>Cloeon</taxon>
    </lineage>
</organism>
<reference evidence="2 3" key="1">
    <citation type="submission" date="2020-04" db="EMBL/GenBank/DDBJ databases">
        <authorList>
            <person name="Alioto T."/>
            <person name="Alioto T."/>
            <person name="Gomez Garrido J."/>
        </authorList>
    </citation>
    <scope>NUCLEOTIDE SEQUENCE [LARGE SCALE GENOMIC DNA]</scope>
</reference>
<dbReference type="OrthoDB" id="5855668at2759"/>
<evidence type="ECO:0000256" key="1">
    <source>
        <dbReference type="SAM" id="MobiDB-lite"/>
    </source>
</evidence>
<evidence type="ECO:0000313" key="3">
    <source>
        <dbReference type="Proteomes" id="UP000494165"/>
    </source>
</evidence>
<dbReference type="Proteomes" id="UP000494165">
    <property type="component" value="Unassembled WGS sequence"/>
</dbReference>
<name>A0A8S1EAB9_9INSE</name>
<sequence length="285" mass="32451">MPFFQRLLRSETDHCKNVPVATLKLTFAVHRLFTFPLRLFRDYSFDLLRMVAEEGFYYDDKLGFLRSIFCEMTISAEELAEISSHELKVAKKIISERLLQFNCKIGDYDNSRNVPMRNIDDVPNYKFEAHRLFSLLKNVVHFPHVNIYELAKCGFYYLGGKDKVKCDFCTLEIHGWEQQDNPDEEHLRWNPKCPFMLKDINVTASNIPIGSEQIDSIKTDAIGSMANVTANPHFAHHDVPANGAAGGQDEIPQQAPQMLELQPAGDPVEAQLPQPDVPQQNPAGN</sequence>
<dbReference type="Pfam" id="PF00653">
    <property type="entry name" value="BIR"/>
    <property type="match status" value="1"/>
</dbReference>
<protein>
    <submittedName>
        <fullName evidence="2">Uncharacterized protein</fullName>
    </submittedName>
</protein>
<dbReference type="EMBL" id="CADEPI010000539">
    <property type="protein sequence ID" value="CAB3387124.1"/>
    <property type="molecule type" value="Genomic_DNA"/>
</dbReference>
<dbReference type="InterPro" id="IPR050784">
    <property type="entry name" value="IAP"/>
</dbReference>
<dbReference type="SMART" id="SM00238">
    <property type="entry name" value="BIR"/>
    <property type="match status" value="1"/>
</dbReference>
<dbReference type="Gene3D" id="1.10.1170.10">
    <property type="entry name" value="Inhibitor Of Apoptosis Protein (2mihbC-IAP-1), Chain A"/>
    <property type="match status" value="1"/>
</dbReference>
<dbReference type="SUPFAM" id="SSF57924">
    <property type="entry name" value="Inhibitor of apoptosis (IAP) repeat"/>
    <property type="match status" value="1"/>
</dbReference>
<dbReference type="AlphaFoldDB" id="A0A8S1EAB9"/>
<accession>A0A8S1EAB9</accession>
<feature type="region of interest" description="Disordered" evidence="1">
    <location>
        <begin position="235"/>
        <end position="285"/>
    </location>
</feature>